<dbReference type="InterPro" id="IPR050389">
    <property type="entry name" value="LysR-type_TF"/>
</dbReference>
<name>A0A1J4NT59_9ACTN</name>
<dbReference type="SUPFAM" id="SSF46785">
    <property type="entry name" value="Winged helix' DNA-binding domain"/>
    <property type="match status" value="1"/>
</dbReference>
<dbReference type="InterPro" id="IPR000847">
    <property type="entry name" value="LysR_HTH_N"/>
</dbReference>
<evidence type="ECO:0000256" key="4">
    <source>
        <dbReference type="ARBA" id="ARBA00023163"/>
    </source>
</evidence>
<evidence type="ECO:0000256" key="2">
    <source>
        <dbReference type="ARBA" id="ARBA00023015"/>
    </source>
</evidence>
<comment type="caution">
    <text evidence="6">The sequence shown here is derived from an EMBL/GenBank/DDBJ whole genome shotgun (WGS) entry which is preliminary data.</text>
</comment>
<gene>
    <name evidence="6" type="ORF">WN71_023365</name>
</gene>
<dbReference type="RefSeq" id="WP_046584804.1">
    <property type="nucleotide sequence ID" value="NZ_LAVA02000057.1"/>
</dbReference>
<comment type="similarity">
    <text evidence="1">Belongs to the LysR transcriptional regulatory family.</text>
</comment>
<keyword evidence="7" id="KW-1185">Reference proteome</keyword>
<dbReference type="Pfam" id="PF00126">
    <property type="entry name" value="HTH_1"/>
    <property type="match status" value="1"/>
</dbReference>
<dbReference type="AlphaFoldDB" id="A0A1J4NT59"/>
<organism evidence="6 7">
    <name type="scientific">Streptomyces mangrovisoli</name>
    <dbReference type="NCBI Taxonomy" id="1428628"/>
    <lineage>
        <taxon>Bacteria</taxon>
        <taxon>Bacillati</taxon>
        <taxon>Actinomycetota</taxon>
        <taxon>Actinomycetes</taxon>
        <taxon>Kitasatosporales</taxon>
        <taxon>Streptomycetaceae</taxon>
        <taxon>Streptomyces</taxon>
    </lineage>
</organism>
<dbReference type="PRINTS" id="PR00039">
    <property type="entry name" value="HTHLYSR"/>
</dbReference>
<evidence type="ECO:0000313" key="7">
    <source>
        <dbReference type="Proteomes" id="UP000034196"/>
    </source>
</evidence>
<dbReference type="Gene3D" id="3.40.190.10">
    <property type="entry name" value="Periplasmic binding protein-like II"/>
    <property type="match status" value="2"/>
</dbReference>
<dbReference type="OrthoDB" id="8717159at2"/>
<evidence type="ECO:0000256" key="3">
    <source>
        <dbReference type="ARBA" id="ARBA00023125"/>
    </source>
</evidence>
<keyword evidence="2" id="KW-0805">Transcription regulation</keyword>
<proteinExistence type="inferred from homology"/>
<keyword evidence="3" id="KW-0238">DNA-binding</keyword>
<dbReference type="InterPro" id="IPR036388">
    <property type="entry name" value="WH-like_DNA-bd_sf"/>
</dbReference>
<evidence type="ECO:0000313" key="6">
    <source>
        <dbReference type="EMBL" id="OIJ65488.1"/>
    </source>
</evidence>
<dbReference type="EMBL" id="LAVA02000057">
    <property type="protein sequence ID" value="OIJ65488.1"/>
    <property type="molecule type" value="Genomic_DNA"/>
</dbReference>
<dbReference type="PANTHER" id="PTHR30118">
    <property type="entry name" value="HTH-TYPE TRANSCRIPTIONAL REGULATOR LEUO-RELATED"/>
    <property type="match status" value="1"/>
</dbReference>
<evidence type="ECO:0000259" key="5">
    <source>
        <dbReference type="PROSITE" id="PS50931"/>
    </source>
</evidence>
<dbReference type="GO" id="GO:0003677">
    <property type="term" value="F:DNA binding"/>
    <property type="evidence" value="ECO:0007669"/>
    <property type="project" value="UniProtKB-KW"/>
</dbReference>
<dbReference type="InterPro" id="IPR036390">
    <property type="entry name" value="WH_DNA-bd_sf"/>
</dbReference>
<dbReference type="PROSITE" id="PS50931">
    <property type="entry name" value="HTH_LYSR"/>
    <property type="match status" value="1"/>
</dbReference>
<protein>
    <recommendedName>
        <fullName evidence="5">HTH lysR-type domain-containing protein</fullName>
    </recommendedName>
</protein>
<sequence length="306" mass="34109">MRLQNLDLNLLFALQAVLDERHVTRAGQRLGLSQPAMSDALRRLRRHFDDELIVREGNRYELTPFGLVLRSRVADAVSAVENAFAARWTSETPRAYTLLSTGNGVLNVVRPLMDDLREQSVDLQLRMVDLPGLAARPDWLAAADGVLAAKEFGDSFPSIDLYTDQWVVISAVGHDTAITMEDLATRPLAVMGDSQGGHSPALNRLHRLGVDPRIEIIGEDFLTLPHLVTDSDRIALMPRRLAAKYAFLVDLHACPFDAPELVETFWWHPSRTADPGHLWLRDQITATARRLAQEQFDLESPKGPAA</sequence>
<accession>A0A1J4NT59</accession>
<dbReference type="Pfam" id="PF03466">
    <property type="entry name" value="LysR_substrate"/>
    <property type="match status" value="1"/>
</dbReference>
<evidence type="ECO:0000256" key="1">
    <source>
        <dbReference type="ARBA" id="ARBA00009437"/>
    </source>
</evidence>
<dbReference type="STRING" id="1428628.WN71_023365"/>
<dbReference type="PANTHER" id="PTHR30118:SF15">
    <property type="entry name" value="TRANSCRIPTIONAL REGULATORY PROTEIN"/>
    <property type="match status" value="1"/>
</dbReference>
<dbReference type="SUPFAM" id="SSF53850">
    <property type="entry name" value="Periplasmic binding protein-like II"/>
    <property type="match status" value="1"/>
</dbReference>
<keyword evidence="4" id="KW-0804">Transcription</keyword>
<dbReference type="Gene3D" id="1.10.10.10">
    <property type="entry name" value="Winged helix-like DNA-binding domain superfamily/Winged helix DNA-binding domain"/>
    <property type="match status" value="1"/>
</dbReference>
<dbReference type="GO" id="GO:0003700">
    <property type="term" value="F:DNA-binding transcription factor activity"/>
    <property type="evidence" value="ECO:0007669"/>
    <property type="project" value="InterPro"/>
</dbReference>
<feature type="domain" description="HTH lysR-type" evidence="5">
    <location>
        <begin position="6"/>
        <end position="63"/>
    </location>
</feature>
<dbReference type="Proteomes" id="UP000034196">
    <property type="component" value="Unassembled WGS sequence"/>
</dbReference>
<dbReference type="InterPro" id="IPR005119">
    <property type="entry name" value="LysR_subst-bd"/>
</dbReference>
<reference evidence="6" key="1">
    <citation type="submission" date="2016-10" db="EMBL/GenBank/DDBJ databases">
        <title>Genome sequence of Streptomyces mangrovisoli MUSC 149.</title>
        <authorList>
            <person name="Lee L.-H."/>
            <person name="Ser H.-L."/>
        </authorList>
    </citation>
    <scope>NUCLEOTIDE SEQUENCE [LARGE SCALE GENOMIC DNA]</scope>
    <source>
        <strain evidence="6">MUSC 149</strain>
    </source>
</reference>